<organism evidence="8 9">
    <name type="scientific">Cinchona calisaya</name>
    <dbReference type="NCBI Taxonomy" id="153742"/>
    <lineage>
        <taxon>Eukaryota</taxon>
        <taxon>Viridiplantae</taxon>
        <taxon>Streptophyta</taxon>
        <taxon>Embryophyta</taxon>
        <taxon>Tracheophyta</taxon>
        <taxon>Spermatophyta</taxon>
        <taxon>Magnoliopsida</taxon>
        <taxon>eudicotyledons</taxon>
        <taxon>Gunneridae</taxon>
        <taxon>Pentapetalae</taxon>
        <taxon>asterids</taxon>
        <taxon>lamiids</taxon>
        <taxon>Gentianales</taxon>
        <taxon>Rubiaceae</taxon>
        <taxon>Cinchonoideae</taxon>
        <taxon>Cinchoneae</taxon>
        <taxon>Cinchona</taxon>
    </lineage>
</organism>
<evidence type="ECO:0000256" key="5">
    <source>
        <dbReference type="ARBA" id="ARBA00023136"/>
    </source>
</evidence>
<comment type="caution">
    <text evidence="8">The sequence shown here is derived from an EMBL/GenBank/DDBJ whole genome shotgun (WGS) entry which is preliminary data.</text>
</comment>
<feature type="transmembrane region" description="Helical" evidence="6">
    <location>
        <begin position="189"/>
        <end position="211"/>
    </location>
</feature>
<evidence type="ECO:0000256" key="6">
    <source>
        <dbReference type="SAM" id="Phobius"/>
    </source>
</evidence>
<dbReference type="PANTHER" id="PTHR22950">
    <property type="entry name" value="AMINO ACID TRANSPORTER"/>
    <property type="match status" value="1"/>
</dbReference>
<evidence type="ECO:0000259" key="7">
    <source>
        <dbReference type="Pfam" id="PF01490"/>
    </source>
</evidence>
<dbReference type="EMBL" id="JBJUIK010000012">
    <property type="protein sequence ID" value="KAL3509750.1"/>
    <property type="molecule type" value="Genomic_DNA"/>
</dbReference>
<dbReference type="Proteomes" id="UP001630127">
    <property type="component" value="Unassembled WGS sequence"/>
</dbReference>
<dbReference type="InterPro" id="IPR013057">
    <property type="entry name" value="AA_transpt_TM"/>
</dbReference>
<gene>
    <name evidence="8" type="ORF">ACH5RR_029151</name>
</gene>
<evidence type="ECO:0000256" key="1">
    <source>
        <dbReference type="ARBA" id="ARBA00004141"/>
    </source>
</evidence>
<keyword evidence="3" id="KW-0813">Transport</keyword>
<feature type="transmembrane region" description="Helical" evidence="6">
    <location>
        <begin position="123"/>
        <end position="143"/>
    </location>
</feature>
<keyword evidence="3" id="KW-0029">Amino-acid transport</keyword>
<dbReference type="Pfam" id="PF01490">
    <property type="entry name" value="Aa_trans"/>
    <property type="match status" value="1"/>
</dbReference>
<sequence>MANKSKTNDDYSITMPLVVDNEQQKLGITEANKVEPKDTLYNLGSTSFYKTCFNGLNALSGAGILSVPYALSSGGWLSLILLLVIACSTLYTGLLIKRCMDIDSSIRSYPDIGERAFGAKGRALVSVSMNIELFLVATSFLIVEGDNLSNLMQYTGLKMGGFDFDGRQIFVVVVALTILPMVWLNNLSILSYISAGGVVASLVLICSILWIG</sequence>
<keyword evidence="2 6" id="KW-0812">Transmembrane</keyword>
<protein>
    <recommendedName>
        <fullName evidence="7">Amino acid transporter transmembrane domain-containing protein</fullName>
    </recommendedName>
</protein>
<dbReference type="AlphaFoldDB" id="A0ABD2YQU1"/>
<feature type="domain" description="Amino acid transporter transmembrane" evidence="7">
    <location>
        <begin position="45"/>
        <end position="207"/>
    </location>
</feature>
<keyword evidence="9" id="KW-1185">Reference proteome</keyword>
<evidence type="ECO:0000256" key="4">
    <source>
        <dbReference type="ARBA" id="ARBA00022989"/>
    </source>
</evidence>
<evidence type="ECO:0000256" key="3">
    <source>
        <dbReference type="ARBA" id="ARBA00022970"/>
    </source>
</evidence>
<proteinExistence type="predicted"/>
<evidence type="ECO:0000313" key="8">
    <source>
        <dbReference type="EMBL" id="KAL3509750.1"/>
    </source>
</evidence>
<dbReference type="GO" id="GO:0031090">
    <property type="term" value="C:organelle membrane"/>
    <property type="evidence" value="ECO:0007669"/>
    <property type="project" value="UniProtKB-ARBA"/>
</dbReference>
<name>A0ABD2YQU1_9GENT</name>
<feature type="transmembrane region" description="Helical" evidence="6">
    <location>
        <begin position="75"/>
        <end position="96"/>
    </location>
</feature>
<feature type="transmembrane region" description="Helical" evidence="6">
    <location>
        <begin position="166"/>
        <end position="184"/>
    </location>
</feature>
<dbReference type="GO" id="GO:0006865">
    <property type="term" value="P:amino acid transport"/>
    <property type="evidence" value="ECO:0007669"/>
    <property type="project" value="UniProtKB-KW"/>
</dbReference>
<keyword evidence="5 6" id="KW-0472">Membrane</keyword>
<evidence type="ECO:0000313" key="9">
    <source>
        <dbReference type="Proteomes" id="UP001630127"/>
    </source>
</evidence>
<dbReference type="PANTHER" id="PTHR22950:SF705">
    <property type="entry name" value="AMINO ACID TRANSPORTER AVT1I-LIKE"/>
    <property type="match status" value="1"/>
</dbReference>
<accession>A0ABD2YQU1</accession>
<reference evidence="8 9" key="1">
    <citation type="submission" date="2024-11" db="EMBL/GenBank/DDBJ databases">
        <title>A near-complete genome assembly of Cinchona calisaya.</title>
        <authorList>
            <person name="Lian D.C."/>
            <person name="Zhao X.W."/>
            <person name="Wei L."/>
        </authorList>
    </citation>
    <scope>NUCLEOTIDE SEQUENCE [LARGE SCALE GENOMIC DNA]</scope>
    <source>
        <tissue evidence="8">Nenye</tissue>
    </source>
</reference>
<evidence type="ECO:0000256" key="2">
    <source>
        <dbReference type="ARBA" id="ARBA00022692"/>
    </source>
</evidence>
<keyword evidence="4 6" id="KW-1133">Transmembrane helix</keyword>
<comment type="subcellular location">
    <subcellularLocation>
        <location evidence="1">Membrane</location>
        <topology evidence="1">Multi-pass membrane protein</topology>
    </subcellularLocation>
</comment>